<reference evidence="1" key="1">
    <citation type="submission" date="2014-09" db="EMBL/GenBank/DDBJ databases">
        <authorList>
            <person name="Magalhaes I.L.F."/>
            <person name="Oliveira U."/>
            <person name="Santos F.R."/>
            <person name="Vidigal T.H.D.A."/>
            <person name="Brescovit A.D."/>
            <person name="Santos A.J."/>
        </authorList>
    </citation>
    <scope>NUCLEOTIDE SEQUENCE</scope>
    <source>
        <tissue evidence="1">Shoot tissue taken approximately 20 cm above the soil surface</tissue>
    </source>
</reference>
<organism evidence="1">
    <name type="scientific">Arundo donax</name>
    <name type="common">Giant reed</name>
    <name type="synonym">Donax arundinaceus</name>
    <dbReference type="NCBI Taxonomy" id="35708"/>
    <lineage>
        <taxon>Eukaryota</taxon>
        <taxon>Viridiplantae</taxon>
        <taxon>Streptophyta</taxon>
        <taxon>Embryophyta</taxon>
        <taxon>Tracheophyta</taxon>
        <taxon>Spermatophyta</taxon>
        <taxon>Magnoliopsida</taxon>
        <taxon>Liliopsida</taxon>
        <taxon>Poales</taxon>
        <taxon>Poaceae</taxon>
        <taxon>PACMAD clade</taxon>
        <taxon>Arundinoideae</taxon>
        <taxon>Arundineae</taxon>
        <taxon>Arundo</taxon>
    </lineage>
</organism>
<evidence type="ECO:0000313" key="1">
    <source>
        <dbReference type="EMBL" id="JAE12739.1"/>
    </source>
</evidence>
<dbReference type="EMBL" id="GBRH01185157">
    <property type="protein sequence ID" value="JAE12739.1"/>
    <property type="molecule type" value="Transcribed_RNA"/>
</dbReference>
<name>A0A0A9FN70_ARUDO</name>
<dbReference type="AlphaFoldDB" id="A0A0A9FN70"/>
<proteinExistence type="predicted"/>
<sequence>MIKSFLHMLLVIVLSFVKSCLTHVRIILS</sequence>
<protein>
    <submittedName>
        <fullName evidence="1">Uncharacterized protein</fullName>
    </submittedName>
</protein>
<accession>A0A0A9FN70</accession>
<reference evidence="1" key="2">
    <citation type="journal article" date="2015" name="Data Brief">
        <title>Shoot transcriptome of the giant reed, Arundo donax.</title>
        <authorList>
            <person name="Barrero R.A."/>
            <person name="Guerrero F.D."/>
            <person name="Moolhuijzen P."/>
            <person name="Goolsby J.A."/>
            <person name="Tidwell J."/>
            <person name="Bellgard S.E."/>
            <person name="Bellgard M.I."/>
        </authorList>
    </citation>
    <scope>NUCLEOTIDE SEQUENCE</scope>
    <source>
        <tissue evidence="1">Shoot tissue taken approximately 20 cm above the soil surface</tissue>
    </source>
</reference>